<keyword evidence="3" id="KW-0238">DNA-binding</keyword>
<dbReference type="InterPro" id="IPR038488">
    <property type="entry name" value="Integrase_DNA-bd_sf"/>
</dbReference>
<organism evidence="8 9">
    <name type="scientific">Brenneria goodwinii</name>
    <dbReference type="NCBI Taxonomy" id="1109412"/>
    <lineage>
        <taxon>Bacteria</taxon>
        <taxon>Pseudomonadati</taxon>
        <taxon>Pseudomonadota</taxon>
        <taxon>Gammaproteobacteria</taxon>
        <taxon>Enterobacterales</taxon>
        <taxon>Pectobacteriaceae</taxon>
        <taxon>Brenneria</taxon>
    </lineage>
</organism>
<evidence type="ECO:0000259" key="7">
    <source>
        <dbReference type="Pfam" id="PF22022"/>
    </source>
</evidence>
<dbReference type="InterPro" id="IPR010998">
    <property type="entry name" value="Integrase_recombinase_N"/>
</dbReference>
<evidence type="ECO:0000256" key="1">
    <source>
        <dbReference type="ARBA" id="ARBA00008857"/>
    </source>
</evidence>
<feature type="domain" description="Phage integrase central" evidence="7">
    <location>
        <begin position="100"/>
        <end position="196"/>
    </location>
</feature>
<dbReference type="InterPro" id="IPR025166">
    <property type="entry name" value="Integrase_DNA_bind_dom"/>
</dbReference>
<dbReference type="AlphaFoldDB" id="A0A0G4JV07"/>
<evidence type="ECO:0000256" key="2">
    <source>
        <dbReference type="ARBA" id="ARBA00022908"/>
    </source>
</evidence>
<keyword evidence="4" id="KW-0233">DNA recombination</keyword>
<dbReference type="Pfam" id="PF00589">
    <property type="entry name" value="Phage_integrase"/>
    <property type="match status" value="1"/>
</dbReference>
<evidence type="ECO:0000313" key="8">
    <source>
        <dbReference type="EMBL" id="CPR16608.1"/>
    </source>
</evidence>
<evidence type="ECO:0000313" key="9">
    <source>
        <dbReference type="Proteomes" id="UP000044377"/>
    </source>
</evidence>
<gene>
    <name evidence="8" type="ORF">BN1221_02172</name>
</gene>
<proteinExistence type="inferred from homology"/>
<dbReference type="GO" id="GO:0003677">
    <property type="term" value="F:DNA binding"/>
    <property type="evidence" value="ECO:0007669"/>
    <property type="project" value="UniProtKB-KW"/>
</dbReference>
<evidence type="ECO:0000256" key="4">
    <source>
        <dbReference type="ARBA" id="ARBA00023172"/>
    </source>
</evidence>
<dbReference type="Gene3D" id="3.30.160.390">
    <property type="entry name" value="Integrase, DNA-binding domain"/>
    <property type="match status" value="1"/>
</dbReference>
<name>A0A0G4JV07_9GAMM</name>
<dbReference type="InterPro" id="IPR002104">
    <property type="entry name" value="Integrase_catalytic"/>
</dbReference>
<evidence type="ECO:0000259" key="5">
    <source>
        <dbReference type="Pfam" id="PF00589"/>
    </source>
</evidence>
<evidence type="ECO:0000256" key="3">
    <source>
        <dbReference type="ARBA" id="ARBA00023125"/>
    </source>
</evidence>
<comment type="similarity">
    <text evidence="1">Belongs to the 'phage' integrase family.</text>
</comment>
<dbReference type="InterPro" id="IPR013762">
    <property type="entry name" value="Integrase-like_cat_sf"/>
</dbReference>
<keyword evidence="9" id="KW-1185">Reference proteome</keyword>
<dbReference type="EMBL" id="CGIG01000001">
    <property type="protein sequence ID" value="CPR16608.1"/>
    <property type="molecule type" value="Genomic_DNA"/>
</dbReference>
<dbReference type="CDD" id="cd00801">
    <property type="entry name" value="INT_P4_C"/>
    <property type="match status" value="1"/>
</dbReference>
<dbReference type="GO" id="GO:0015074">
    <property type="term" value="P:DNA integration"/>
    <property type="evidence" value="ECO:0007669"/>
    <property type="project" value="UniProtKB-KW"/>
</dbReference>
<dbReference type="InterPro" id="IPR053876">
    <property type="entry name" value="Phage_int_M"/>
</dbReference>
<dbReference type="OrthoDB" id="5589990at2"/>
<protein>
    <submittedName>
        <fullName evidence="8">Integrase</fullName>
    </submittedName>
</protein>
<dbReference type="SUPFAM" id="SSF56349">
    <property type="entry name" value="DNA breaking-rejoining enzymes"/>
    <property type="match status" value="1"/>
</dbReference>
<dbReference type="Proteomes" id="UP000044377">
    <property type="component" value="Unassembled WGS sequence"/>
</dbReference>
<evidence type="ECO:0000259" key="6">
    <source>
        <dbReference type="Pfam" id="PF13356"/>
    </source>
</evidence>
<dbReference type="Gene3D" id="1.10.150.130">
    <property type="match status" value="1"/>
</dbReference>
<dbReference type="GO" id="GO:0006310">
    <property type="term" value="P:DNA recombination"/>
    <property type="evidence" value="ECO:0007669"/>
    <property type="project" value="UniProtKB-KW"/>
</dbReference>
<accession>A0A0G4JV07</accession>
<keyword evidence="2" id="KW-0229">DNA integration</keyword>
<feature type="domain" description="Integrase DNA-binding" evidence="6">
    <location>
        <begin position="3"/>
        <end position="88"/>
    </location>
</feature>
<dbReference type="InterPro" id="IPR011010">
    <property type="entry name" value="DNA_brk_join_enz"/>
</dbReference>
<feature type="domain" description="Tyr recombinase" evidence="5">
    <location>
        <begin position="212"/>
        <end position="391"/>
    </location>
</feature>
<dbReference type="InterPro" id="IPR050808">
    <property type="entry name" value="Phage_Integrase"/>
</dbReference>
<sequence>MALSDLIIRQAKANGKTFHLPDCDGLGLVVSPVGGKSWHFRYYWLGKQKRLSLGRYPAIGLRKARALRDDARELLAKGINPCTVRKQKLQAARLAAGHCFKAVYSLWLDHRRLELREGRQSTLSQIQRIFSKDVLPILGERSIFEIRRSDLLEVIARIERRKALTIAEKVLTWFNQLFRFALVKIEGLETNPASDLDVVAAPKPPVRHNPYLAIHELPSLLRKLSNYAGDMQTQLGIRLLLLTGVRTGELRLATPDQFDLKRELWIIPPENIKQLQNAMRRYGKRAQAIPPYVVPLPAQALDIVHHLLAQMKPAQKYLLTHRSDLNKRISENTLNGALRRMGYAEQLTGHGIRATISTALNEIGYPKIWIEAQLSHADPNKVSAAYNHAQYVEQRRRMMQEWADRLDRWAANGAGEVNDGVAKISVLENTLKAMADGRMLPGEGIPFLREFILQ</sequence>
<reference evidence="9" key="1">
    <citation type="submission" date="2015-01" db="EMBL/GenBank/DDBJ databases">
        <authorList>
            <person name="Paterson Steve"/>
        </authorList>
    </citation>
    <scope>NUCLEOTIDE SEQUENCE [LARGE SCALE GENOMIC DNA]</scope>
    <source>
        <strain evidence="9">OBR1</strain>
    </source>
</reference>
<dbReference type="Pfam" id="PF22022">
    <property type="entry name" value="Phage_int_M"/>
    <property type="match status" value="1"/>
</dbReference>
<dbReference type="PANTHER" id="PTHR30629:SF2">
    <property type="entry name" value="PROPHAGE INTEGRASE INTS-RELATED"/>
    <property type="match status" value="1"/>
</dbReference>
<dbReference type="PANTHER" id="PTHR30629">
    <property type="entry name" value="PROPHAGE INTEGRASE"/>
    <property type="match status" value="1"/>
</dbReference>
<dbReference type="Gene3D" id="1.10.443.10">
    <property type="entry name" value="Intergrase catalytic core"/>
    <property type="match status" value="1"/>
</dbReference>
<dbReference type="Pfam" id="PF13356">
    <property type="entry name" value="Arm-DNA-bind_3"/>
    <property type="match status" value="1"/>
</dbReference>